<keyword evidence="1" id="KW-0732">Signal</keyword>
<evidence type="ECO:0000313" key="2">
    <source>
        <dbReference type="EMBL" id="KCZ82048.1"/>
    </source>
</evidence>
<reference evidence="2 3" key="2">
    <citation type="submission" date="2014-03" db="EMBL/GenBank/DDBJ databases">
        <title>The Genome Sequence of Anncaliia algerae insect isolate PRA339.</title>
        <authorList>
            <consortium name="The Broad Institute Genome Sequencing Platform"/>
            <consortium name="The Broad Institute Genome Sequencing Center for Infectious Disease"/>
            <person name="Cuomo C."/>
            <person name="Becnel J."/>
            <person name="Sanscrainte N."/>
            <person name="Walker B."/>
            <person name="Young S.K."/>
            <person name="Zeng Q."/>
            <person name="Gargeya S."/>
            <person name="Fitzgerald M."/>
            <person name="Haas B."/>
            <person name="Abouelleil A."/>
            <person name="Alvarado L."/>
            <person name="Arachchi H.M."/>
            <person name="Berlin A.M."/>
            <person name="Chapman S.B."/>
            <person name="Dewar J."/>
            <person name="Goldberg J."/>
            <person name="Griggs A."/>
            <person name="Gujja S."/>
            <person name="Hansen M."/>
            <person name="Howarth C."/>
            <person name="Imamovic A."/>
            <person name="Larimer J."/>
            <person name="McCowan C."/>
            <person name="Murphy C."/>
            <person name="Neiman D."/>
            <person name="Pearson M."/>
            <person name="Priest M."/>
            <person name="Roberts A."/>
            <person name="Saif S."/>
            <person name="Shea T."/>
            <person name="Sisk P."/>
            <person name="Sykes S."/>
            <person name="Wortman J."/>
            <person name="Nusbaum C."/>
            <person name="Birren B."/>
        </authorList>
    </citation>
    <scope>NUCLEOTIDE SEQUENCE [LARGE SCALE GENOMIC DNA]</scope>
    <source>
        <strain evidence="2 3">PRA339</strain>
    </source>
</reference>
<evidence type="ECO:0000256" key="1">
    <source>
        <dbReference type="SAM" id="SignalP"/>
    </source>
</evidence>
<dbReference type="VEuPathDB" id="MicrosporidiaDB:H312_00530"/>
<feature type="chain" id="PRO_5001571793" evidence="1">
    <location>
        <begin position="23"/>
        <end position="840"/>
    </location>
</feature>
<dbReference type="AlphaFoldDB" id="A0A059F481"/>
<protein>
    <submittedName>
        <fullName evidence="2">Uncharacterized protein</fullName>
    </submittedName>
</protein>
<gene>
    <name evidence="2" type="ORF">H312_00530</name>
</gene>
<reference evidence="3" key="1">
    <citation type="submission" date="2013-02" db="EMBL/GenBank/DDBJ databases">
        <authorList>
            <consortium name="The Broad Institute Genome Sequencing Platform"/>
            <person name="Cuomo C."/>
            <person name="Becnel J."/>
            <person name="Sanscrainte N."/>
            <person name="Walker B."/>
            <person name="Young S.K."/>
            <person name="Zeng Q."/>
            <person name="Gargeya S."/>
            <person name="Fitzgerald M."/>
            <person name="Haas B."/>
            <person name="Abouelleil A."/>
            <person name="Alvarado L."/>
            <person name="Arachchi H.M."/>
            <person name="Berlin A.M."/>
            <person name="Chapman S.B."/>
            <person name="Dewar J."/>
            <person name="Goldberg J."/>
            <person name="Griggs A."/>
            <person name="Gujja S."/>
            <person name="Hansen M."/>
            <person name="Howarth C."/>
            <person name="Imamovic A."/>
            <person name="Larimer J."/>
            <person name="McCowan C."/>
            <person name="Murphy C."/>
            <person name="Neiman D."/>
            <person name="Pearson M."/>
            <person name="Priest M."/>
            <person name="Roberts A."/>
            <person name="Saif S."/>
            <person name="Shea T."/>
            <person name="Sisk P."/>
            <person name="Sykes S."/>
            <person name="Wortman J."/>
            <person name="Nusbaum C."/>
            <person name="Birren B."/>
        </authorList>
    </citation>
    <scope>NUCLEOTIDE SEQUENCE [LARGE SCALE GENOMIC DNA]</scope>
    <source>
        <strain evidence="3">PRA339</strain>
    </source>
</reference>
<dbReference type="OrthoDB" id="10366890at2759"/>
<organism evidence="2 3">
    <name type="scientific">Anncaliia algerae PRA339</name>
    <dbReference type="NCBI Taxonomy" id="1288291"/>
    <lineage>
        <taxon>Eukaryota</taxon>
        <taxon>Fungi</taxon>
        <taxon>Fungi incertae sedis</taxon>
        <taxon>Microsporidia</taxon>
        <taxon>Tubulinosematoidea</taxon>
        <taxon>Tubulinosematidae</taxon>
        <taxon>Anncaliia</taxon>
    </lineage>
</organism>
<dbReference type="EMBL" id="KK365133">
    <property type="protein sequence ID" value="KCZ82048.1"/>
    <property type="molecule type" value="Genomic_DNA"/>
</dbReference>
<proteinExistence type="predicted"/>
<keyword evidence="3" id="KW-1185">Reference proteome</keyword>
<sequence length="840" mass="97694">MKIQKSLFVILCMLSFNGSTKSKRKAVQEIWQTETIENSTNCDMIVKANGAYQSNYESSQLLCQPEELSRFLTSGGRIIEENYQFSKKLKTSHGFSCGDSETAALIAENVPINYDTSNNIIPNAQKPYFNACLSNSNNFPDILEFDHQKNNNGFCSRVEMQPCNANNDFACKSIGLMDESCAYINGRNPNSSNLKQGNLTTNQINQLSSNICEHNSTIANSNNFMPNSDPRIHNDHNNPNSNWKNCLFEASTQNYCNFYGRNHHSTNNNLPPPTFSGEKGLEQYSYKNYEKNCVYWTKDCDYSFTAADEKAIDCLLTKRGSGDLCHNKLSSKNIIQQEFSSETTFQEDCYVHTNRDLYPYIPEINVTQYNESNSNHYDLESATKSTNNMQNNVPEFNAAKFKENPKDSCLYNTDESPVMNHHDTILSSLQNSKNRNSIKNEINQSILTNGDVKQSLTLLCSILSNPNSNLNSEKCHKNGKEYARSLPEHYHMALEKCLVSLPQETFMNQYEFVDTENVNEETINYKGDFAIYIGLVENDLHFSFIYIIKCINDLCFLTKSRSLRHDCMRTMAINKFYTILSKTYDRDLSDIKKDSSVGLLYNEFMNYQSWLFKVFTIDSHENNKYALYELKTYLKISENFRTEESNVLEFYAKIFYTKNYRIIRNILPCFNLIDKIKIKNVDEYQTVKIIRCIQLIICKFEAFRYKYYNKNVIEEVNIQNLYKYPEFNETLLIMNILLKKILFYYEILEESEIILEIYNIIYFIRAKCNEIFRNSEFFNYIAYTDPFKSNILIKKTDKLNNVINLEFTKSFKSTELYKIISRLISKKNKKLTKTSKILTG</sequence>
<accession>A0A059F481</accession>
<dbReference type="HOGENOM" id="CLU_017359_0_0_1"/>
<feature type="signal peptide" evidence="1">
    <location>
        <begin position="1"/>
        <end position="22"/>
    </location>
</feature>
<evidence type="ECO:0000313" key="3">
    <source>
        <dbReference type="Proteomes" id="UP000030655"/>
    </source>
</evidence>
<name>A0A059F481_9MICR</name>
<dbReference type="Proteomes" id="UP000030655">
    <property type="component" value="Unassembled WGS sequence"/>
</dbReference>